<accession>A0A368ZIU2</accession>
<evidence type="ECO:0000259" key="2">
    <source>
        <dbReference type="Pfam" id="PF18962"/>
    </source>
</evidence>
<comment type="caution">
    <text evidence="3">The sequence shown here is derived from an EMBL/GenBank/DDBJ whole genome shotgun (WGS) entry which is preliminary data.</text>
</comment>
<evidence type="ECO:0000313" key="3">
    <source>
        <dbReference type="EMBL" id="RCW93338.1"/>
    </source>
</evidence>
<dbReference type="AlphaFoldDB" id="A0A368ZIU2"/>
<dbReference type="Proteomes" id="UP000253436">
    <property type="component" value="Unassembled WGS sequence"/>
</dbReference>
<sequence>MKTPLLTLSMVCFAISWSPSQTVLNANGSGNTYEDINAVLAPGYNAVEVPDCSHPEFGRHIDEVFDADLDTHVFRFIAHKTPDNDRCINSDRQRIEIKTYASSPDHLKATEGETVQYKWKFKLPSDFQVSSSFTHIHQIKSVDGPYASIPMITLTLRKGNPDRIELRYTPTNSQNTIQTADLNLLRGQWVEVTETITFADEGSYAISLQNLADNSTIMSYTNTAMDTWQNGASFARPKWGIYRSLNNSQDLKDEMLRFAQFSIEELGPLSVSDFEALAAEITLVPNPSKNTVTFKNARVDDYDTVLLYNTKGETIPIKNRLKKYKLNVAGLSPGLYYITFLKAQRPVKVLKCVVE</sequence>
<dbReference type="EMBL" id="QPJO01000001">
    <property type="protein sequence ID" value="RCW93338.1"/>
    <property type="molecule type" value="Genomic_DNA"/>
</dbReference>
<keyword evidence="1" id="KW-0732">Signal</keyword>
<dbReference type="OrthoDB" id="624837at2"/>
<protein>
    <submittedName>
        <fullName evidence="3">Putative secreted protein (Por secretion system target)</fullName>
    </submittedName>
</protein>
<reference evidence="3 4" key="1">
    <citation type="submission" date="2018-07" db="EMBL/GenBank/DDBJ databases">
        <title>Genomic Encyclopedia of Type Strains, Phase III (KMG-III): the genomes of soil and plant-associated and newly described type strains.</title>
        <authorList>
            <person name="Whitman W."/>
        </authorList>
    </citation>
    <scope>NUCLEOTIDE SEQUENCE [LARGE SCALE GENOMIC DNA]</scope>
    <source>
        <strain evidence="3 4">CECT 7958</strain>
    </source>
</reference>
<dbReference type="InterPro" id="IPR026444">
    <property type="entry name" value="Secre_tail"/>
</dbReference>
<name>A0A368ZIU2_9FLAO</name>
<dbReference type="Pfam" id="PF18962">
    <property type="entry name" value="Por_Secre_tail"/>
    <property type="match status" value="1"/>
</dbReference>
<keyword evidence="4" id="KW-1185">Reference proteome</keyword>
<dbReference type="InterPro" id="IPR025975">
    <property type="entry name" value="Polysacc_lyase"/>
</dbReference>
<dbReference type="Pfam" id="PF14099">
    <property type="entry name" value="Polysacc_lyase"/>
    <property type="match status" value="1"/>
</dbReference>
<proteinExistence type="predicted"/>
<evidence type="ECO:0000313" key="4">
    <source>
        <dbReference type="Proteomes" id="UP000253436"/>
    </source>
</evidence>
<dbReference type="Gene3D" id="2.60.120.200">
    <property type="match status" value="1"/>
</dbReference>
<organism evidence="3 4">
    <name type="scientific">Winogradskyella arenosi</name>
    <dbReference type="NCBI Taxonomy" id="533325"/>
    <lineage>
        <taxon>Bacteria</taxon>
        <taxon>Pseudomonadati</taxon>
        <taxon>Bacteroidota</taxon>
        <taxon>Flavobacteriia</taxon>
        <taxon>Flavobacteriales</taxon>
        <taxon>Flavobacteriaceae</taxon>
        <taxon>Winogradskyella</taxon>
    </lineage>
</organism>
<dbReference type="RefSeq" id="WP_114307873.1">
    <property type="nucleotide sequence ID" value="NZ_QPJO01000001.1"/>
</dbReference>
<evidence type="ECO:0000256" key="1">
    <source>
        <dbReference type="ARBA" id="ARBA00022729"/>
    </source>
</evidence>
<feature type="domain" description="Secretion system C-terminal sorting" evidence="2">
    <location>
        <begin position="285"/>
        <end position="344"/>
    </location>
</feature>
<gene>
    <name evidence="3" type="ORF">DFQ08_101131</name>
</gene>